<feature type="compositionally biased region" description="Polar residues" evidence="1">
    <location>
        <begin position="19"/>
        <end position="35"/>
    </location>
</feature>
<feature type="region of interest" description="Disordered" evidence="1">
    <location>
        <begin position="541"/>
        <end position="570"/>
    </location>
</feature>
<feature type="compositionally biased region" description="Acidic residues" evidence="1">
    <location>
        <begin position="550"/>
        <end position="570"/>
    </location>
</feature>
<dbReference type="Proteomes" id="UP000292702">
    <property type="component" value="Unassembled WGS sequence"/>
</dbReference>
<name>A0A4R0RJ21_9APHY</name>
<sequence>MNLPQLCAKPQRDSYADCDSTQESGQRASPSSSPIGQLPPEILRDVFVRYVTEETTEDNRGWSSPSYAWLKITWVCRFWREVALEVPQIWSTIYVRQRTTVEMVRAYLERARNVPLQVTITRRGSASADLLEALLPDIGRSRSLSLDMPFEKLELLGGSFPSRAPALQLLRLQAPHAYRSSNSRLLPSSFFKCATPVLEELVVARYRLPWSKNLLPPSLVRLSIHSNSSMHSSSIPEIVDCITSLPVLQELNLINVLPLTQASTRFPFHHTSKKRVFASLQRLALTDAALTSAYFLHICAFALPIATNLVCVSPIDHRSVLRLATSLVPILEVVSPMLLVINSRSVAFYSAVKPGADPRSAGTLEADVAEPHMMITLGHSGDLADDFFQDRMCAQLPLATVQLLHLDDACNVGFSAWRDMMEYMPHLDTLLVSTSTVSKDSFDRNDILELLGTPTNTHTGAFLIPELAHLVLDSFVVRDHDEEGFHFVTDLKDVIDLRAKAGFKVERVTIRDCYNMGSDDITLLADYVNVVWDGKVQFCGPSHGDSSDSCCEDSEGGEGAGTEDDVNGGG</sequence>
<dbReference type="OrthoDB" id="2757234at2759"/>
<feature type="region of interest" description="Disordered" evidence="1">
    <location>
        <begin position="1"/>
        <end position="38"/>
    </location>
</feature>
<comment type="caution">
    <text evidence="2">The sequence shown here is derived from an EMBL/GenBank/DDBJ whole genome shotgun (WGS) entry which is preliminary data.</text>
</comment>
<evidence type="ECO:0000313" key="3">
    <source>
        <dbReference type="Proteomes" id="UP000292702"/>
    </source>
</evidence>
<gene>
    <name evidence="2" type="ORF">EIP91_012327</name>
</gene>
<proteinExistence type="predicted"/>
<dbReference type="EMBL" id="RWJN01000096">
    <property type="protein sequence ID" value="TCD67466.1"/>
    <property type="molecule type" value="Genomic_DNA"/>
</dbReference>
<organism evidence="2 3">
    <name type="scientific">Steccherinum ochraceum</name>
    <dbReference type="NCBI Taxonomy" id="92696"/>
    <lineage>
        <taxon>Eukaryota</taxon>
        <taxon>Fungi</taxon>
        <taxon>Dikarya</taxon>
        <taxon>Basidiomycota</taxon>
        <taxon>Agaricomycotina</taxon>
        <taxon>Agaricomycetes</taxon>
        <taxon>Polyporales</taxon>
        <taxon>Steccherinaceae</taxon>
        <taxon>Steccherinum</taxon>
    </lineage>
</organism>
<evidence type="ECO:0000256" key="1">
    <source>
        <dbReference type="SAM" id="MobiDB-lite"/>
    </source>
</evidence>
<keyword evidence="3" id="KW-1185">Reference proteome</keyword>
<reference evidence="2 3" key="1">
    <citation type="submission" date="2018-11" db="EMBL/GenBank/DDBJ databases">
        <title>Genome assembly of Steccherinum ochraceum LE-BIN_3174, the white-rot fungus of the Steccherinaceae family (The Residual Polyporoid clade, Polyporales, Basidiomycota).</title>
        <authorList>
            <person name="Fedorova T.V."/>
            <person name="Glazunova O.A."/>
            <person name="Landesman E.O."/>
            <person name="Moiseenko K.V."/>
            <person name="Psurtseva N.V."/>
            <person name="Savinova O.S."/>
            <person name="Shakhova N.V."/>
            <person name="Tyazhelova T.V."/>
            <person name="Vasina D.V."/>
        </authorList>
    </citation>
    <scope>NUCLEOTIDE SEQUENCE [LARGE SCALE GENOMIC DNA]</scope>
    <source>
        <strain evidence="2 3">LE-BIN_3174</strain>
    </source>
</reference>
<dbReference type="AlphaFoldDB" id="A0A4R0RJ21"/>
<accession>A0A4R0RJ21</accession>
<evidence type="ECO:0000313" key="2">
    <source>
        <dbReference type="EMBL" id="TCD67466.1"/>
    </source>
</evidence>
<protein>
    <submittedName>
        <fullName evidence="2">Uncharacterized protein</fullName>
    </submittedName>
</protein>
<dbReference type="SUPFAM" id="SSF52047">
    <property type="entry name" value="RNI-like"/>
    <property type="match status" value="1"/>
</dbReference>
<dbReference type="STRING" id="92696.A0A4R0RJ21"/>